<reference evidence="2 3" key="1">
    <citation type="journal article" date="2023" name="Microb. Genom.">
        <title>Mesoterricola silvestris gen. nov., sp. nov., Mesoterricola sediminis sp. nov., Geothrix oryzae sp. nov., Geothrix edaphica sp. nov., Geothrix rubra sp. nov., and Geothrix limicola sp. nov., six novel members of Acidobacteriota isolated from soils.</title>
        <authorList>
            <person name="Weisberg A.J."/>
            <person name="Pearce E."/>
            <person name="Kramer C.G."/>
            <person name="Chang J.H."/>
            <person name="Clarke C.R."/>
        </authorList>
    </citation>
    <scope>NUCLEOTIDE SEQUENCE [LARGE SCALE GENOMIC DNA]</scope>
    <source>
        <strain evidence="2 3">ID09-01A</strain>
    </source>
</reference>
<protein>
    <submittedName>
        <fullName evidence="2">Uncharacterized protein</fullName>
    </submittedName>
</protein>
<dbReference type="RefSeq" id="WP_319063476.1">
    <property type="nucleotide sequence ID" value="NZ_JARAYT010000021.1"/>
</dbReference>
<organism evidence="2 3">
    <name type="scientific">Streptomyces europaeiscabiei</name>
    <dbReference type="NCBI Taxonomy" id="146819"/>
    <lineage>
        <taxon>Bacteria</taxon>
        <taxon>Bacillati</taxon>
        <taxon>Actinomycetota</taxon>
        <taxon>Actinomycetes</taxon>
        <taxon>Kitasatosporales</taxon>
        <taxon>Streptomycetaceae</taxon>
        <taxon>Streptomyces</taxon>
    </lineage>
</organism>
<gene>
    <name evidence="2" type="ORF">PV662_38875</name>
</gene>
<sequence length="184" mass="19714">MAALGFWLMVAVGAADSDTFDRDANLDAWGMGGVPVAVAISLWTGFAWSGSLGLTVLLDPVAFSGPTRALTGLTAFVAAALASWRVTRVLVRLLRRLHPDEPGPSWPDFVGLTCTVRSERADDGFGRAEVVARDGSTTVVKVRRRGTDDLACEGAELLCAYDETNGFFWVARHEAELHPHGRAS</sequence>
<keyword evidence="1" id="KW-1133">Transmembrane helix</keyword>
<dbReference type="EMBL" id="JARAYU010000020">
    <property type="protein sequence ID" value="MDX3705612.1"/>
    <property type="molecule type" value="Genomic_DNA"/>
</dbReference>
<keyword evidence="1" id="KW-0812">Transmembrane</keyword>
<evidence type="ECO:0000256" key="1">
    <source>
        <dbReference type="SAM" id="Phobius"/>
    </source>
</evidence>
<keyword evidence="1" id="KW-0472">Membrane</keyword>
<feature type="transmembrane region" description="Helical" evidence="1">
    <location>
        <begin position="69"/>
        <end position="86"/>
    </location>
</feature>
<evidence type="ECO:0000313" key="3">
    <source>
        <dbReference type="Proteomes" id="UP001271274"/>
    </source>
</evidence>
<comment type="caution">
    <text evidence="2">The sequence shown here is derived from an EMBL/GenBank/DDBJ whole genome shotgun (WGS) entry which is preliminary data.</text>
</comment>
<name>A0ABU4NTU2_9ACTN</name>
<proteinExistence type="predicted"/>
<dbReference type="Proteomes" id="UP001271274">
    <property type="component" value="Unassembled WGS sequence"/>
</dbReference>
<evidence type="ECO:0000313" key="2">
    <source>
        <dbReference type="EMBL" id="MDX3705612.1"/>
    </source>
</evidence>
<feature type="transmembrane region" description="Helical" evidence="1">
    <location>
        <begin position="33"/>
        <end position="57"/>
    </location>
</feature>
<keyword evidence="3" id="KW-1185">Reference proteome</keyword>
<accession>A0ABU4NTU2</accession>